<dbReference type="AlphaFoldDB" id="A0A9X2XWH3"/>
<feature type="chain" id="PRO_5040842907" evidence="1">
    <location>
        <begin position="24"/>
        <end position="623"/>
    </location>
</feature>
<proteinExistence type="predicted"/>
<feature type="signal peptide" evidence="1">
    <location>
        <begin position="1"/>
        <end position="23"/>
    </location>
</feature>
<organism evidence="3 4">
    <name type="scientific">Paraflavisolibacter caeni</name>
    <dbReference type="NCBI Taxonomy" id="2982496"/>
    <lineage>
        <taxon>Bacteria</taxon>
        <taxon>Pseudomonadati</taxon>
        <taxon>Bacteroidota</taxon>
        <taxon>Chitinophagia</taxon>
        <taxon>Chitinophagales</taxon>
        <taxon>Chitinophagaceae</taxon>
        <taxon>Paraflavisolibacter</taxon>
    </lineage>
</organism>
<reference evidence="3" key="2">
    <citation type="submission" date="2023-04" db="EMBL/GenBank/DDBJ databases">
        <title>Paracnuella aquatica gen. nov., sp. nov., a member of the family Chitinophagaceae isolated from a hot spring.</title>
        <authorList>
            <person name="Wang C."/>
        </authorList>
    </citation>
    <scope>NUCLEOTIDE SEQUENCE</scope>
    <source>
        <strain evidence="3">LB-8</strain>
    </source>
</reference>
<keyword evidence="4" id="KW-1185">Reference proteome</keyword>
<evidence type="ECO:0000256" key="1">
    <source>
        <dbReference type="SAM" id="SignalP"/>
    </source>
</evidence>
<sequence>MKKLTHISFLFFMLSLLVIDIKAQDCSNCGNGCTSEIVNTKKISFSKKAPAPWAIDGRISDWEEILGSRSEDDVLKPFELPSGTAFNWALDADNEEELTTECSSDFSSHIFDDPFPKPDQNIRLTAFTHDDFNVFFYFRRLAHSNSINSFYYFCDVNADGYMNEGEPVFHAALKENNSLSLTLSRYLPDIHRNFIKGKGNPLAIVQEDSNGIRSGGPIVQNYPMPGRLEKVFDSKNVPHKERLKKNETFAAAFTEDGYGVELAVPWQYLKLWIVDHKKKKQIEKLEDELENLSNNQQWLNSWLDPFVDQLEDIFVDRWKKTKSLKAGEIFFYKLSLKRGGGKYTDNDVADNVGNPCDGVGKSGDVAFDTSISTPVFIPDSGYRFKLSYTNRTNATETFDITGIVFNEIKFDHELPPNDEEEDISIKIYSDRNCNGIPEQNDSMVTVPLGGSVPSVCSVNTFANIQTETEPNAKACFIIDILPRDHAMIVSGGVNFQPTVNFIPADPCIFCSAGRTIKQIGIMRSSFSSLFLFTNNGLINKAEQHSNPSQVLVYPNPNRGSAMVYLPAKEGAATIVLEDYSGRNLQQWKNYASTNLQINNLRPGFYLLRVYYPGKVETKKIVVQ</sequence>
<accession>A0A9X2XWH3</accession>
<feature type="domain" description="Secretion system C-terminal sorting" evidence="2">
    <location>
        <begin position="552"/>
        <end position="622"/>
    </location>
</feature>
<keyword evidence="1" id="KW-0732">Signal</keyword>
<evidence type="ECO:0000313" key="3">
    <source>
        <dbReference type="EMBL" id="MCU7549961.1"/>
    </source>
</evidence>
<dbReference type="EMBL" id="JAOTIF010000008">
    <property type="protein sequence ID" value="MCU7549961.1"/>
    <property type="molecule type" value="Genomic_DNA"/>
</dbReference>
<name>A0A9X2XWH3_9BACT</name>
<dbReference type="Pfam" id="PF18962">
    <property type="entry name" value="Por_Secre_tail"/>
    <property type="match status" value="1"/>
</dbReference>
<dbReference type="NCBIfam" id="TIGR04183">
    <property type="entry name" value="Por_Secre_tail"/>
    <property type="match status" value="1"/>
</dbReference>
<gene>
    <name evidence="3" type="ORF">OCK74_12585</name>
</gene>
<protein>
    <submittedName>
        <fullName evidence="3">T9SS type A sorting domain-containing protein</fullName>
    </submittedName>
</protein>
<evidence type="ECO:0000313" key="4">
    <source>
        <dbReference type="Proteomes" id="UP001155483"/>
    </source>
</evidence>
<evidence type="ECO:0000259" key="2">
    <source>
        <dbReference type="Pfam" id="PF18962"/>
    </source>
</evidence>
<dbReference type="RefSeq" id="WP_279297400.1">
    <property type="nucleotide sequence ID" value="NZ_JAOTIF010000008.1"/>
</dbReference>
<dbReference type="Proteomes" id="UP001155483">
    <property type="component" value="Unassembled WGS sequence"/>
</dbReference>
<dbReference type="InterPro" id="IPR026444">
    <property type="entry name" value="Secre_tail"/>
</dbReference>
<comment type="caution">
    <text evidence="3">The sequence shown here is derived from an EMBL/GenBank/DDBJ whole genome shotgun (WGS) entry which is preliminary data.</text>
</comment>
<reference evidence="3" key="1">
    <citation type="submission" date="2022-09" db="EMBL/GenBank/DDBJ databases">
        <authorList>
            <person name="Yuan C."/>
            <person name="Ke Z."/>
        </authorList>
    </citation>
    <scope>NUCLEOTIDE SEQUENCE</scope>
    <source>
        <strain evidence="3">LB-8</strain>
    </source>
</reference>